<comment type="caution">
    <text evidence="1">The sequence shown here is derived from an EMBL/GenBank/DDBJ whole genome shotgun (WGS) entry which is preliminary data.</text>
</comment>
<keyword evidence="2" id="KW-1185">Reference proteome</keyword>
<accession>A0AAW0AQF2</accession>
<dbReference type="Proteomes" id="UP001383192">
    <property type="component" value="Unassembled WGS sequence"/>
</dbReference>
<reference evidence="1 2" key="1">
    <citation type="submission" date="2024-01" db="EMBL/GenBank/DDBJ databases">
        <title>A draft genome for a cacao thread blight-causing isolate of Paramarasmius palmivorus.</title>
        <authorList>
            <person name="Baruah I.K."/>
            <person name="Bukari Y."/>
            <person name="Amoako-Attah I."/>
            <person name="Meinhardt L.W."/>
            <person name="Bailey B.A."/>
            <person name="Cohen S.P."/>
        </authorList>
    </citation>
    <scope>NUCLEOTIDE SEQUENCE [LARGE SCALE GENOMIC DNA]</scope>
    <source>
        <strain evidence="1 2">GH-12</strain>
    </source>
</reference>
<dbReference type="EMBL" id="JAYKXP010000332">
    <property type="protein sequence ID" value="KAK7015131.1"/>
    <property type="molecule type" value="Genomic_DNA"/>
</dbReference>
<evidence type="ECO:0000313" key="2">
    <source>
        <dbReference type="Proteomes" id="UP001383192"/>
    </source>
</evidence>
<proteinExistence type="predicted"/>
<gene>
    <name evidence="1" type="ORF">VNI00_019212</name>
</gene>
<dbReference type="AlphaFoldDB" id="A0AAW0AQF2"/>
<organism evidence="1 2">
    <name type="scientific">Paramarasmius palmivorus</name>
    <dbReference type="NCBI Taxonomy" id="297713"/>
    <lineage>
        <taxon>Eukaryota</taxon>
        <taxon>Fungi</taxon>
        <taxon>Dikarya</taxon>
        <taxon>Basidiomycota</taxon>
        <taxon>Agaricomycotina</taxon>
        <taxon>Agaricomycetes</taxon>
        <taxon>Agaricomycetidae</taxon>
        <taxon>Agaricales</taxon>
        <taxon>Marasmiineae</taxon>
        <taxon>Marasmiaceae</taxon>
        <taxon>Paramarasmius</taxon>
    </lineage>
</organism>
<protein>
    <submittedName>
        <fullName evidence="1">Uncharacterized protein</fullName>
    </submittedName>
</protein>
<name>A0AAW0AQF2_9AGAR</name>
<sequence>MSLNTQSQDATTLARQRSDEAVAVCDAYYAFLCNPRQDGQPPKRPTAEQRDEAWERWMEEGGFGGWGNPGPLHTLWDYQQNAGLRLIRDSQERRAAQLIGQCLRREHPDSMFEYASGEGSWGPKDVDQCCRKDGCQCYVPRFDSIKSRALHEQEKAAVELKRAAERGLPADPNSAIVNAEALLAAEIKPFTSLAKYFDSILQKLLRWDRDDPLLRPLLSPLAPPFRFFQALHEDVEYNAECILQQGTSSQYARAEAILSRLVKIVDALECLERDTFDGTLQHKYDTEELKCQNTLWRAAVDGIRGAEAWNYQG</sequence>
<evidence type="ECO:0000313" key="1">
    <source>
        <dbReference type="EMBL" id="KAK7015131.1"/>
    </source>
</evidence>